<dbReference type="GO" id="GO:0005886">
    <property type="term" value="C:plasma membrane"/>
    <property type="evidence" value="ECO:0007669"/>
    <property type="project" value="UniProtKB-SubCell"/>
</dbReference>
<dbReference type="InterPro" id="IPR001958">
    <property type="entry name" value="Tet-R_TetA/multi-R_MdtG-like"/>
</dbReference>
<sequence length="390" mass="42943">MNPWKSLKGLPHDMWVLFFTSLINRSGTMVLPFLTLYLTKVIGTSPAKAGTVLLVYGISAFLAAPVTGKISDRFGSLRVMKFSLFGTGLLFILYSFLENYYLILIASFILSAVNESFRPANLSMISELVNPSQRRVAFALNRLAINAGMSIGPVIGGFLTLIDFHYLFYVNALSSFAAGIYLSSVKWTSLKSDETRTESETKSTYKLNVLSDKAFLFFLFAVIPVNLVFFQHIGALPLYIVDDLGYTTAAFGLLSAVNTVMIIILEVPINDLMGNISYKKSMVIGALLAAIGFGAFAIAQTTIPLIIAIMIFTFGEMIFFPVTAAYTSEIAPEHRKGEYMGYYQMTFSLGFSFGPWLGTVVYQNFGSTILWASAFCLGLVSVLLLSLVRR</sequence>
<evidence type="ECO:0000256" key="1">
    <source>
        <dbReference type="ARBA" id="ARBA00004651"/>
    </source>
</evidence>
<dbReference type="PANTHER" id="PTHR23517:SF3">
    <property type="entry name" value="INTEGRAL MEMBRANE TRANSPORT PROTEIN"/>
    <property type="match status" value="1"/>
</dbReference>
<evidence type="ECO:0000256" key="3">
    <source>
        <dbReference type="ARBA" id="ARBA00022475"/>
    </source>
</evidence>
<organism evidence="9">
    <name type="scientific">Ignavibacterium album</name>
    <dbReference type="NCBI Taxonomy" id="591197"/>
    <lineage>
        <taxon>Bacteria</taxon>
        <taxon>Pseudomonadati</taxon>
        <taxon>Ignavibacteriota</taxon>
        <taxon>Ignavibacteria</taxon>
        <taxon>Ignavibacteriales</taxon>
        <taxon>Ignavibacteriaceae</taxon>
        <taxon>Ignavibacterium</taxon>
    </lineage>
</organism>
<dbReference type="GO" id="GO:0022857">
    <property type="term" value="F:transmembrane transporter activity"/>
    <property type="evidence" value="ECO:0007669"/>
    <property type="project" value="InterPro"/>
</dbReference>
<gene>
    <name evidence="9" type="ORF">ENS31_00465</name>
</gene>
<evidence type="ECO:0000256" key="7">
    <source>
        <dbReference type="SAM" id="Phobius"/>
    </source>
</evidence>
<dbReference type="InterPro" id="IPR050171">
    <property type="entry name" value="MFS_Transporters"/>
</dbReference>
<evidence type="ECO:0000256" key="5">
    <source>
        <dbReference type="ARBA" id="ARBA00022989"/>
    </source>
</evidence>
<feature type="transmembrane region" description="Helical" evidence="7">
    <location>
        <begin position="369"/>
        <end position="388"/>
    </location>
</feature>
<evidence type="ECO:0000256" key="4">
    <source>
        <dbReference type="ARBA" id="ARBA00022692"/>
    </source>
</evidence>
<dbReference type="Gene3D" id="1.20.1250.20">
    <property type="entry name" value="MFS general substrate transporter like domains"/>
    <property type="match status" value="1"/>
</dbReference>
<feature type="transmembrane region" description="Helical" evidence="7">
    <location>
        <begin position="305"/>
        <end position="327"/>
    </location>
</feature>
<comment type="subcellular location">
    <subcellularLocation>
        <location evidence="1">Cell membrane</location>
        <topology evidence="1">Multi-pass membrane protein</topology>
    </subcellularLocation>
</comment>
<proteinExistence type="predicted"/>
<keyword evidence="3" id="KW-1003">Cell membrane</keyword>
<dbReference type="SUPFAM" id="SSF103473">
    <property type="entry name" value="MFS general substrate transporter"/>
    <property type="match status" value="1"/>
</dbReference>
<feature type="transmembrane region" description="Helical" evidence="7">
    <location>
        <begin position="164"/>
        <end position="182"/>
    </location>
</feature>
<feature type="transmembrane region" description="Helical" evidence="7">
    <location>
        <begin position="215"/>
        <end position="240"/>
    </location>
</feature>
<keyword evidence="6 7" id="KW-0472">Membrane</keyword>
<dbReference type="AlphaFoldDB" id="A0A7V2ZHF3"/>
<dbReference type="PROSITE" id="PS50850">
    <property type="entry name" value="MFS"/>
    <property type="match status" value="1"/>
</dbReference>
<name>A0A7V2ZHF3_9BACT</name>
<dbReference type="InterPro" id="IPR036259">
    <property type="entry name" value="MFS_trans_sf"/>
</dbReference>
<feature type="domain" description="Major facilitator superfamily (MFS) profile" evidence="8">
    <location>
        <begin position="13"/>
        <end position="390"/>
    </location>
</feature>
<dbReference type="PRINTS" id="PR01035">
    <property type="entry name" value="TCRTETA"/>
</dbReference>
<comment type="caution">
    <text evidence="9">The sequence shown here is derived from an EMBL/GenBank/DDBJ whole genome shotgun (WGS) entry which is preliminary data.</text>
</comment>
<feature type="transmembrane region" description="Helical" evidence="7">
    <location>
        <begin position="281"/>
        <end position="299"/>
    </location>
</feature>
<evidence type="ECO:0000259" key="8">
    <source>
        <dbReference type="PROSITE" id="PS50850"/>
    </source>
</evidence>
<dbReference type="CDD" id="cd17329">
    <property type="entry name" value="MFS_MdtH_MDR_like"/>
    <property type="match status" value="1"/>
</dbReference>
<keyword evidence="5 7" id="KW-1133">Transmembrane helix</keyword>
<feature type="transmembrane region" description="Helical" evidence="7">
    <location>
        <begin position="15"/>
        <end position="37"/>
    </location>
</feature>
<evidence type="ECO:0000256" key="6">
    <source>
        <dbReference type="ARBA" id="ARBA00023136"/>
    </source>
</evidence>
<evidence type="ECO:0000256" key="2">
    <source>
        <dbReference type="ARBA" id="ARBA00022448"/>
    </source>
</evidence>
<dbReference type="EMBL" id="DSUJ01000002">
    <property type="protein sequence ID" value="HFI89982.1"/>
    <property type="molecule type" value="Genomic_DNA"/>
</dbReference>
<keyword evidence="2" id="KW-0813">Transport</keyword>
<protein>
    <submittedName>
        <fullName evidence="9">MFS transporter</fullName>
    </submittedName>
</protein>
<feature type="transmembrane region" description="Helical" evidence="7">
    <location>
        <begin position="246"/>
        <end position="269"/>
    </location>
</feature>
<dbReference type="InterPro" id="IPR020846">
    <property type="entry name" value="MFS_dom"/>
</dbReference>
<feature type="transmembrane region" description="Helical" evidence="7">
    <location>
        <begin position="138"/>
        <end position="158"/>
    </location>
</feature>
<dbReference type="Pfam" id="PF07690">
    <property type="entry name" value="MFS_1"/>
    <property type="match status" value="1"/>
</dbReference>
<evidence type="ECO:0000313" key="9">
    <source>
        <dbReference type="EMBL" id="HFI89982.1"/>
    </source>
</evidence>
<keyword evidence="4 7" id="KW-0812">Transmembrane</keyword>
<feature type="transmembrane region" description="Helical" evidence="7">
    <location>
        <begin position="49"/>
        <end position="67"/>
    </location>
</feature>
<dbReference type="PANTHER" id="PTHR23517">
    <property type="entry name" value="RESISTANCE PROTEIN MDTM, PUTATIVE-RELATED-RELATED"/>
    <property type="match status" value="1"/>
</dbReference>
<dbReference type="InterPro" id="IPR011701">
    <property type="entry name" value="MFS"/>
</dbReference>
<reference evidence="9" key="1">
    <citation type="journal article" date="2020" name="mSystems">
        <title>Genome- and Community-Level Interaction Insights into Carbon Utilization and Element Cycling Functions of Hydrothermarchaeota in Hydrothermal Sediment.</title>
        <authorList>
            <person name="Zhou Z."/>
            <person name="Liu Y."/>
            <person name="Xu W."/>
            <person name="Pan J."/>
            <person name="Luo Z.H."/>
            <person name="Li M."/>
        </authorList>
    </citation>
    <scope>NUCLEOTIDE SEQUENCE [LARGE SCALE GENOMIC DNA]</scope>
    <source>
        <strain evidence="9">SpSt-479</strain>
    </source>
</reference>
<feature type="transmembrane region" description="Helical" evidence="7">
    <location>
        <begin position="339"/>
        <end position="357"/>
    </location>
</feature>
<accession>A0A7V2ZHF3</accession>